<accession>A0ABV0YFF8</accession>
<sequence>MSWTQMHTGGQKQFGFSAGDKTALQRSAGNLLQTHRSLQGPQTRSHQPLVSTGTNWNSSTYREEDTTVCIFVVYEHM</sequence>
<proteinExistence type="predicted"/>
<feature type="compositionally biased region" description="Polar residues" evidence="1">
    <location>
        <begin position="1"/>
        <end position="11"/>
    </location>
</feature>
<keyword evidence="3" id="KW-1185">Reference proteome</keyword>
<evidence type="ECO:0000256" key="1">
    <source>
        <dbReference type="SAM" id="MobiDB-lite"/>
    </source>
</evidence>
<organism evidence="2 3">
    <name type="scientific">Ameca splendens</name>
    <dbReference type="NCBI Taxonomy" id="208324"/>
    <lineage>
        <taxon>Eukaryota</taxon>
        <taxon>Metazoa</taxon>
        <taxon>Chordata</taxon>
        <taxon>Craniata</taxon>
        <taxon>Vertebrata</taxon>
        <taxon>Euteleostomi</taxon>
        <taxon>Actinopterygii</taxon>
        <taxon>Neopterygii</taxon>
        <taxon>Teleostei</taxon>
        <taxon>Neoteleostei</taxon>
        <taxon>Acanthomorphata</taxon>
        <taxon>Ovalentaria</taxon>
        <taxon>Atherinomorphae</taxon>
        <taxon>Cyprinodontiformes</taxon>
        <taxon>Goodeidae</taxon>
        <taxon>Ameca</taxon>
    </lineage>
</organism>
<feature type="region of interest" description="Disordered" evidence="1">
    <location>
        <begin position="25"/>
        <end position="57"/>
    </location>
</feature>
<dbReference type="Proteomes" id="UP001469553">
    <property type="component" value="Unassembled WGS sequence"/>
</dbReference>
<evidence type="ECO:0000313" key="2">
    <source>
        <dbReference type="EMBL" id="MEQ2292572.1"/>
    </source>
</evidence>
<protein>
    <submittedName>
        <fullName evidence="2">Uncharacterized protein</fullName>
    </submittedName>
</protein>
<reference evidence="2 3" key="1">
    <citation type="submission" date="2021-06" db="EMBL/GenBank/DDBJ databases">
        <authorList>
            <person name="Palmer J.M."/>
        </authorList>
    </citation>
    <scope>NUCLEOTIDE SEQUENCE [LARGE SCALE GENOMIC DNA]</scope>
    <source>
        <strain evidence="2 3">AS_MEX2019</strain>
        <tissue evidence="2">Muscle</tissue>
    </source>
</reference>
<gene>
    <name evidence="2" type="ORF">AMECASPLE_024427</name>
</gene>
<comment type="caution">
    <text evidence="2">The sequence shown here is derived from an EMBL/GenBank/DDBJ whole genome shotgun (WGS) entry which is preliminary data.</text>
</comment>
<feature type="region of interest" description="Disordered" evidence="1">
    <location>
        <begin position="1"/>
        <end position="20"/>
    </location>
</feature>
<dbReference type="EMBL" id="JAHRIP010030544">
    <property type="protein sequence ID" value="MEQ2292572.1"/>
    <property type="molecule type" value="Genomic_DNA"/>
</dbReference>
<name>A0ABV0YFF8_9TELE</name>
<evidence type="ECO:0000313" key="3">
    <source>
        <dbReference type="Proteomes" id="UP001469553"/>
    </source>
</evidence>